<dbReference type="GO" id="GO:0003677">
    <property type="term" value="F:DNA binding"/>
    <property type="evidence" value="ECO:0007669"/>
    <property type="project" value="InterPro"/>
</dbReference>
<gene>
    <name evidence="7" type="ORF">LSINAPIS_LOCUS6606</name>
</gene>
<dbReference type="Proteomes" id="UP000324832">
    <property type="component" value="Unassembled WGS sequence"/>
</dbReference>
<dbReference type="SMART" id="SM00614">
    <property type="entry name" value="ZnF_BED"/>
    <property type="match status" value="1"/>
</dbReference>
<protein>
    <recommendedName>
        <fullName evidence="6">BED-type domain-containing protein</fullName>
    </recommendedName>
</protein>
<reference evidence="7 8" key="1">
    <citation type="submission" date="2017-07" db="EMBL/GenBank/DDBJ databases">
        <authorList>
            <person name="Talla V."/>
            <person name="Backstrom N."/>
        </authorList>
    </citation>
    <scope>NUCLEOTIDE SEQUENCE [LARGE SCALE GENOMIC DNA]</scope>
</reference>
<proteinExistence type="predicted"/>
<dbReference type="AlphaFoldDB" id="A0A5E4QCE4"/>
<evidence type="ECO:0000256" key="2">
    <source>
        <dbReference type="ARBA" id="ARBA00022771"/>
    </source>
</evidence>
<name>A0A5E4QCE4_9NEOP</name>
<sequence>MRKSLVWRFFERITNQNGRCISVVCKLCDNRHKFFGNTTNLRSHLTRKHPLQWELLSTNENLDEYSKSSNQGLDDEQSGGETPRKRRHSRAFRRENVRYSISVNKNQDSTGGDGIPVIKVDVLNETDTEQVDDDTQATINLVKQMEDANTDEEWLNDEMFETVECGPQPKKRYRHIKRETGSPRLIPTYSLKSTELPKKQIVINNSKDEYTAFGEYAEYGIYDSMETVKRIILHSVQEMGDHSKPMQAEHDLIEVSELRLDDKISEQTVEITTDEI</sequence>
<dbReference type="EMBL" id="FZQP02002114">
    <property type="protein sequence ID" value="VVC94716.1"/>
    <property type="molecule type" value="Genomic_DNA"/>
</dbReference>
<keyword evidence="8" id="KW-1185">Reference proteome</keyword>
<evidence type="ECO:0000259" key="6">
    <source>
        <dbReference type="PROSITE" id="PS50808"/>
    </source>
</evidence>
<feature type="region of interest" description="Disordered" evidence="5">
    <location>
        <begin position="64"/>
        <end position="93"/>
    </location>
</feature>
<dbReference type="InterPro" id="IPR036236">
    <property type="entry name" value="Znf_C2H2_sf"/>
</dbReference>
<dbReference type="SUPFAM" id="SSF57667">
    <property type="entry name" value="beta-beta-alpha zinc fingers"/>
    <property type="match status" value="1"/>
</dbReference>
<feature type="domain" description="BED-type" evidence="6">
    <location>
        <begin position="1"/>
        <end position="56"/>
    </location>
</feature>
<dbReference type="InterPro" id="IPR003656">
    <property type="entry name" value="Znf_BED"/>
</dbReference>
<evidence type="ECO:0000256" key="1">
    <source>
        <dbReference type="ARBA" id="ARBA00022723"/>
    </source>
</evidence>
<keyword evidence="2 4" id="KW-0863">Zinc-finger</keyword>
<keyword evidence="1" id="KW-0479">Metal-binding</keyword>
<dbReference type="GO" id="GO:0008270">
    <property type="term" value="F:zinc ion binding"/>
    <property type="evidence" value="ECO:0007669"/>
    <property type="project" value="UniProtKB-KW"/>
</dbReference>
<evidence type="ECO:0000256" key="3">
    <source>
        <dbReference type="ARBA" id="ARBA00022833"/>
    </source>
</evidence>
<organism evidence="7 8">
    <name type="scientific">Leptidea sinapis</name>
    <dbReference type="NCBI Taxonomy" id="189913"/>
    <lineage>
        <taxon>Eukaryota</taxon>
        <taxon>Metazoa</taxon>
        <taxon>Ecdysozoa</taxon>
        <taxon>Arthropoda</taxon>
        <taxon>Hexapoda</taxon>
        <taxon>Insecta</taxon>
        <taxon>Pterygota</taxon>
        <taxon>Neoptera</taxon>
        <taxon>Endopterygota</taxon>
        <taxon>Lepidoptera</taxon>
        <taxon>Glossata</taxon>
        <taxon>Ditrysia</taxon>
        <taxon>Papilionoidea</taxon>
        <taxon>Pieridae</taxon>
        <taxon>Dismorphiinae</taxon>
        <taxon>Leptidea</taxon>
    </lineage>
</organism>
<keyword evidence="3" id="KW-0862">Zinc</keyword>
<evidence type="ECO:0000256" key="4">
    <source>
        <dbReference type="PROSITE-ProRule" id="PRU00027"/>
    </source>
</evidence>
<evidence type="ECO:0000313" key="8">
    <source>
        <dbReference type="Proteomes" id="UP000324832"/>
    </source>
</evidence>
<dbReference type="Pfam" id="PF02892">
    <property type="entry name" value="zf-BED"/>
    <property type="match status" value="1"/>
</dbReference>
<evidence type="ECO:0000313" key="7">
    <source>
        <dbReference type="EMBL" id="VVC94716.1"/>
    </source>
</evidence>
<evidence type="ECO:0000256" key="5">
    <source>
        <dbReference type="SAM" id="MobiDB-lite"/>
    </source>
</evidence>
<dbReference type="PROSITE" id="PS50808">
    <property type="entry name" value="ZF_BED"/>
    <property type="match status" value="1"/>
</dbReference>
<accession>A0A5E4QCE4</accession>